<keyword evidence="4" id="KW-1185">Reference proteome</keyword>
<dbReference type="EMBL" id="LSRX01000549">
    <property type="protein sequence ID" value="OLP94269.1"/>
    <property type="molecule type" value="Genomic_DNA"/>
</dbReference>
<dbReference type="CDD" id="cd17039">
    <property type="entry name" value="Ubl_ubiquitin_like"/>
    <property type="match status" value="1"/>
</dbReference>
<comment type="caution">
    <text evidence="3">The sequence shown here is derived from an EMBL/GenBank/DDBJ whole genome shotgun (WGS) entry which is preliminary data.</text>
</comment>
<dbReference type="Proteomes" id="UP000186817">
    <property type="component" value="Unassembled WGS sequence"/>
</dbReference>
<sequence>MDSGCCCGWAKLLEQWRASSPDLLMWAVEGEKRVQLQLIQLSVNVSLLSGQELCKLVVDRTCTVELLKHRIQSETDIPQTRRINDKVCECILERHDFREAGAHDQSGLTALHCAASRGHLGAALVLVGSGAFTVVNSAYAQIDRNGVGWSARDIAATWTKPCAAEAAGEGDEKEETSKSAKYFMKPHYNSIRSKRSAEEDADATAFDAAAGRPARR</sequence>
<name>A0A1Q9DGJ4_SYMMI</name>
<protein>
    <submittedName>
        <fullName evidence="3">Uncharacterized protein</fullName>
    </submittedName>
</protein>
<dbReference type="InterPro" id="IPR002110">
    <property type="entry name" value="Ankyrin_rpt"/>
</dbReference>
<feature type="region of interest" description="Disordered" evidence="2">
    <location>
        <begin position="192"/>
        <end position="216"/>
    </location>
</feature>
<dbReference type="PROSITE" id="PS50088">
    <property type="entry name" value="ANK_REPEAT"/>
    <property type="match status" value="1"/>
</dbReference>
<dbReference type="PROSITE" id="PS50297">
    <property type="entry name" value="ANK_REP_REGION"/>
    <property type="match status" value="1"/>
</dbReference>
<dbReference type="InterPro" id="IPR036770">
    <property type="entry name" value="Ankyrin_rpt-contain_sf"/>
</dbReference>
<reference evidence="3 4" key="1">
    <citation type="submission" date="2016-02" db="EMBL/GenBank/DDBJ databases">
        <title>Genome analysis of coral dinoflagellate symbionts highlights evolutionary adaptations to a symbiotic lifestyle.</title>
        <authorList>
            <person name="Aranda M."/>
            <person name="Li Y."/>
            <person name="Liew Y.J."/>
            <person name="Baumgarten S."/>
            <person name="Simakov O."/>
            <person name="Wilson M."/>
            <person name="Piel J."/>
            <person name="Ashoor H."/>
            <person name="Bougouffa S."/>
            <person name="Bajic V.B."/>
            <person name="Ryu T."/>
            <person name="Ravasi T."/>
            <person name="Bayer T."/>
            <person name="Micklem G."/>
            <person name="Kim H."/>
            <person name="Bhak J."/>
            <person name="Lajeunesse T.C."/>
            <person name="Voolstra C.R."/>
        </authorList>
    </citation>
    <scope>NUCLEOTIDE SEQUENCE [LARGE SCALE GENOMIC DNA]</scope>
    <source>
        <strain evidence="3 4">CCMP2467</strain>
    </source>
</reference>
<dbReference type="Gene3D" id="1.25.40.20">
    <property type="entry name" value="Ankyrin repeat-containing domain"/>
    <property type="match status" value="1"/>
</dbReference>
<proteinExistence type="predicted"/>
<keyword evidence="1" id="KW-0040">ANK repeat</keyword>
<dbReference type="OrthoDB" id="10254927at2759"/>
<dbReference type="SUPFAM" id="SSF48403">
    <property type="entry name" value="Ankyrin repeat"/>
    <property type="match status" value="1"/>
</dbReference>
<evidence type="ECO:0000256" key="1">
    <source>
        <dbReference type="PROSITE-ProRule" id="PRU00023"/>
    </source>
</evidence>
<accession>A0A1Q9DGJ4</accession>
<feature type="repeat" description="ANK" evidence="1">
    <location>
        <begin position="106"/>
        <end position="131"/>
    </location>
</feature>
<dbReference type="AlphaFoldDB" id="A0A1Q9DGJ4"/>
<evidence type="ECO:0000256" key="2">
    <source>
        <dbReference type="SAM" id="MobiDB-lite"/>
    </source>
</evidence>
<evidence type="ECO:0000313" key="4">
    <source>
        <dbReference type="Proteomes" id="UP000186817"/>
    </source>
</evidence>
<organism evidence="3 4">
    <name type="scientific">Symbiodinium microadriaticum</name>
    <name type="common">Dinoflagellate</name>
    <name type="synonym">Zooxanthella microadriatica</name>
    <dbReference type="NCBI Taxonomy" id="2951"/>
    <lineage>
        <taxon>Eukaryota</taxon>
        <taxon>Sar</taxon>
        <taxon>Alveolata</taxon>
        <taxon>Dinophyceae</taxon>
        <taxon>Suessiales</taxon>
        <taxon>Symbiodiniaceae</taxon>
        <taxon>Symbiodinium</taxon>
    </lineage>
</organism>
<evidence type="ECO:0000313" key="3">
    <source>
        <dbReference type="EMBL" id="OLP94269.1"/>
    </source>
</evidence>
<gene>
    <name evidence="3" type="ORF">AK812_SmicGene23711</name>
</gene>